<keyword evidence="8" id="KW-0999">Mitochondrion inner membrane</keyword>
<keyword evidence="10 15" id="KW-1133">Transmembrane helix</keyword>
<evidence type="ECO:0000256" key="12">
    <source>
        <dbReference type="ARBA" id="ARBA00023136"/>
    </source>
</evidence>
<keyword evidence="6" id="KW-0679">Respiratory chain</keyword>
<reference evidence="16 17" key="1">
    <citation type="submission" date="2024-08" db="EMBL/GenBank/DDBJ databases">
        <authorList>
            <person name="Will J Nash"/>
            <person name="Angela Man"/>
            <person name="Seanna McTaggart"/>
            <person name="Kendall Baker"/>
            <person name="Tom Barker"/>
            <person name="Leah Catchpole"/>
            <person name="Alex Durrant"/>
            <person name="Karim Gharbi"/>
            <person name="Naomi Irish"/>
            <person name="Gemy Kaithakottil"/>
            <person name="Debby Ku"/>
            <person name="Aaliyah Providence"/>
            <person name="Felix Shaw"/>
            <person name="David Swarbreck"/>
            <person name="Chris Watkins"/>
            <person name="Ann M. McCartney"/>
            <person name="Giulio Formenti"/>
            <person name="Alice Mouton"/>
            <person name="Noel Vella"/>
            <person name="Bjorn M von Reumont"/>
            <person name="Adriana Vella"/>
            <person name="Wilfried Haerty"/>
        </authorList>
    </citation>
    <scope>NUCLEOTIDE SEQUENCE [LARGE SCALE GENOMIC DNA]</scope>
</reference>
<comment type="function">
    <text evidence="1">Accessory subunit of the mitochondrial membrane respiratory chain NADH dehydrogenase (Complex I), that is believed not to be involved in catalysis. Complex I functions in the transfer of electrons from NADH to the respiratory chain. The immediate electron acceptor for the enzyme is believed to be ubiquinone.</text>
</comment>
<evidence type="ECO:0000256" key="15">
    <source>
        <dbReference type="SAM" id="Phobius"/>
    </source>
</evidence>
<dbReference type="EMBL" id="CAXAJV020001300">
    <property type="protein sequence ID" value="CAL7951022.1"/>
    <property type="molecule type" value="Genomic_DNA"/>
</dbReference>
<keyword evidence="9" id="KW-0249">Electron transport</keyword>
<comment type="similarity">
    <text evidence="3">Belongs to the complex I NDUFB3 subunit family.</text>
</comment>
<gene>
    <name evidence="16" type="ORF">XYLVIOL_LOCUS10320</name>
</gene>
<evidence type="ECO:0000256" key="1">
    <source>
        <dbReference type="ARBA" id="ARBA00003195"/>
    </source>
</evidence>
<sequence>MSHFKFGPLAKVPNPDIYKVEDIPELLEVQQELAKKGLKDPWLRNEAWQYYESRSTSWQTFKRLFMGVPIGFGFLLVTLAIENYFGISYGPKHRDEEQKH</sequence>
<dbReference type="PANTHER" id="PTHR15082">
    <property type="entry name" value="NADH-UBIQUINONE OXIDOREDUCTASE B12 SUBUNIT"/>
    <property type="match status" value="1"/>
</dbReference>
<evidence type="ECO:0000256" key="3">
    <source>
        <dbReference type="ARBA" id="ARBA00005667"/>
    </source>
</evidence>
<keyword evidence="17" id="KW-1185">Reference proteome</keyword>
<evidence type="ECO:0000256" key="10">
    <source>
        <dbReference type="ARBA" id="ARBA00022989"/>
    </source>
</evidence>
<dbReference type="InterPro" id="IPR012576">
    <property type="entry name" value="NDUFB3"/>
</dbReference>
<evidence type="ECO:0000256" key="5">
    <source>
        <dbReference type="ARBA" id="ARBA00022448"/>
    </source>
</evidence>
<accession>A0ABP1PFE0</accession>
<evidence type="ECO:0000256" key="8">
    <source>
        <dbReference type="ARBA" id="ARBA00022792"/>
    </source>
</evidence>
<protein>
    <recommendedName>
        <fullName evidence="4">NADH dehydrogenase [ubiquinone] 1 beta subcomplex subunit 3</fullName>
    </recommendedName>
    <alternativeName>
        <fullName evidence="13">Complex I-B12</fullName>
    </alternativeName>
    <alternativeName>
        <fullName evidence="14">NADH-ubiquinone oxidoreductase B12 subunit</fullName>
    </alternativeName>
</protein>
<evidence type="ECO:0000256" key="11">
    <source>
        <dbReference type="ARBA" id="ARBA00023128"/>
    </source>
</evidence>
<evidence type="ECO:0000256" key="2">
    <source>
        <dbReference type="ARBA" id="ARBA00004298"/>
    </source>
</evidence>
<comment type="caution">
    <text evidence="16">The sequence shown here is derived from an EMBL/GenBank/DDBJ whole genome shotgun (WGS) entry which is preliminary data.</text>
</comment>
<evidence type="ECO:0000256" key="6">
    <source>
        <dbReference type="ARBA" id="ARBA00022660"/>
    </source>
</evidence>
<keyword evidence="11" id="KW-0496">Mitochondrion</keyword>
<evidence type="ECO:0000313" key="17">
    <source>
        <dbReference type="Proteomes" id="UP001642520"/>
    </source>
</evidence>
<keyword evidence="5" id="KW-0813">Transport</keyword>
<evidence type="ECO:0000256" key="4">
    <source>
        <dbReference type="ARBA" id="ARBA00018680"/>
    </source>
</evidence>
<name>A0ABP1PFE0_XYLVO</name>
<organism evidence="16 17">
    <name type="scientific">Xylocopa violacea</name>
    <name type="common">Violet carpenter bee</name>
    <name type="synonym">Apis violacea</name>
    <dbReference type="NCBI Taxonomy" id="135666"/>
    <lineage>
        <taxon>Eukaryota</taxon>
        <taxon>Metazoa</taxon>
        <taxon>Ecdysozoa</taxon>
        <taxon>Arthropoda</taxon>
        <taxon>Hexapoda</taxon>
        <taxon>Insecta</taxon>
        <taxon>Pterygota</taxon>
        <taxon>Neoptera</taxon>
        <taxon>Endopterygota</taxon>
        <taxon>Hymenoptera</taxon>
        <taxon>Apocrita</taxon>
        <taxon>Aculeata</taxon>
        <taxon>Apoidea</taxon>
        <taxon>Anthophila</taxon>
        <taxon>Apidae</taxon>
        <taxon>Xylocopa</taxon>
        <taxon>Xylocopa</taxon>
    </lineage>
</organism>
<evidence type="ECO:0000256" key="14">
    <source>
        <dbReference type="ARBA" id="ARBA00032688"/>
    </source>
</evidence>
<proteinExistence type="inferred from homology"/>
<comment type="subcellular location">
    <subcellularLocation>
        <location evidence="2">Mitochondrion inner membrane</location>
        <topology evidence="2">Single-pass membrane protein</topology>
        <orientation evidence="2">Matrix side</orientation>
    </subcellularLocation>
</comment>
<dbReference type="Proteomes" id="UP001642520">
    <property type="component" value="Unassembled WGS sequence"/>
</dbReference>
<evidence type="ECO:0000313" key="16">
    <source>
        <dbReference type="EMBL" id="CAL7951022.1"/>
    </source>
</evidence>
<dbReference type="Pfam" id="PF08122">
    <property type="entry name" value="NDUF_B12"/>
    <property type="match status" value="1"/>
</dbReference>
<feature type="transmembrane region" description="Helical" evidence="15">
    <location>
        <begin position="64"/>
        <end position="85"/>
    </location>
</feature>
<evidence type="ECO:0000256" key="9">
    <source>
        <dbReference type="ARBA" id="ARBA00022982"/>
    </source>
</evidence>
<dbReference type="PANTHER" id="PTHR15082:SF2">
    <property type="entry name" value="NADH DEHYDROGENASE [UBIQUINONE] 1 BETA SUBCOMPLEX SUBUNIT 3"/>
    <property type="match status" value="1"/>
</dbReference>
<evidence type="ECO:0000256" key="13">
    <source>
        <dbReference type="ARBA" id="ARBA00030217"/>
    </source>
</evidence>
<keyword evidence="12 15" id="KW-0472">Membrane</keyword>
<keyword evidence="7 15" id="KW-0812">Transmembrane</keyword>
<evidence type="ECO:0000256" key="7">
    <source>
        <dbReference type="ARBA" id="ARBA00022692"/>
    </source>
</evidence>